<evidence type="ECO:0000313" key="8">
    <source>
        <dbReference type="Proteomes" id="UP000436989"/>
    </source>
</evidence>
<evidence type="ECO:0000256" key="5">
    <source>
        <dbReference type="SAM" id="Phobius"/>
    </source>
</evidence>
<dbReference type="AlphaFoldDB" id="A0A6N8GSN5"/>
<proteinExistence type="predicted"/>
<evidence type="ECO:0000256" key="4">
    <source>
        <dbReference type="ARBA" id="ARBA00023136"/>
    </source>
</evidence>
<sequence length="358" mass="37424">MSGMHTIRGARILLALKTSLAVALSWVVAQRMPGVIDQYPYYAPLGAISAMYPTVLGSVRAGLQTVAGIALGIALAAGVLLVGDPNLVTVAVAVGIGVLLAGIRRLGAGAEYVPVGALFVLIVGGQDAEGFSAGFLVQMSVGVAIGLLVNALVFPPLDFRTARLQLDRLQGVVVDYLADAAGELAEPGTTAGRDWQERNHSLVRITAEVREAVDESAQSARGNPRVVLRRGRQADPGYTSMLQLESVVFHLRGFTDALRELYDHKGHDWVIPAALSGRLAEAAQSSADGVRAWAAGEDPAEAAERVRSLVGRLGSELTDPSAHEGRLVITAAHDLARLVAVLDPPTAPTQGSSAVTRS</sequence>
<organism evidence="7 8">
    <name type="scientific">Kocuria sediminis</name>
    <dbReference type="NCBI Taxonomy" id="1038857"/>
    <lineage>
        <taxon>Bacteria</taxon>
        <taxon>Bacillati</taxon>
        <taxon>Actinomycetota</taxon>
        <taxon>Actinomycetes</taxon>
        <taxon>Micrococcales</taxon>
        <taxon>Micrococcaceae</taxon>
        <taxon>Kocuria</taxon>
    </lineage>
</organism>
<keyword evidence="3 5" id="KW-1133">Transmembrane helix</keyword>
<feature type="transmembrane region" description="Helical" evidence="5">
    <location>
        <begin position="87"/>
        <end position="103"/>
    </location>
</feature>
<dbReference type="EMBL" id="WOGU01000012">
    <property type="protein sequence ID" value="MUN64303.1"/>
    <property type="molecule type" value="Genomic_DNA"/>
</dbReference>
<feature type="transmembrane region" description="Helical" evidence="5">
    <location>
        <begin position="63"/>
        <end position="81"/>
    </location>
</feature>
<protein>
    <recommendedName>
        <fullName evidence="6">Integral membrane bound transporter domain-containing protein</fullName>
    </recommendedName>
</protein>
<dbReference type="GO" id="GO:0016020">
    <property type="term" value="C:membrane"/>
    <property type="evidence" value="ECO:0007669"/>
    <property type="project" value="UniProtKB-SubCell"/>
</dbReference>
<keyword evidence="8" id="KW-1185">Reference proteome</keyword>
<evidence type="ECO:0000256" key="2">
    <source>
        <dbReference type="ARBA" id="ARBA00022692"/>
    </source>
</evidence>
<dbReference type="InterPro" id="IPR049453">
    <property type="entry name" value="Memb_transporter_dom"/>
</dbReference>
<feature type="transmembrane region" description="Helical" evidence="5">
    <location>
        <begin position="110"/>
        <end position="126"/>
    </location>
</feature>
<reference evidence="7 8" key="1">
    <citation type="submission" date="2019-12" db="EMBL/GenBank/DDBJ databases">
        <authorList>
            <person name="Shi Y."/>
        </authorList>
    </citation>
    <scope>NUCLEOTIDE SEQUENCE [LARGE SCALE GENOMIC DNA]</scope>
    <source>
        <strain evidence="7 8">JCM 17929</strain>
    </source>
</reference>
<evidence type="ECO:0000313" key="7">
    <source>
        <dbReference type="EMBL" id="MUN64303.1"/>
    </source>
</evidence>
<dbReference type="Proteomes" id="UP000436989">
    <property type="component" value="Unassembled WGS sequence"/>
</dbReference>
<comment type="caution">
    <text evidence="7">The sequence shown here is derived from an EMBL/GenBank/DDBJ whole genome shotgun (WGS) entry which is preliminary data.</text>
</comment>
<feature type="transmembrane region" description="Helical" evidence="5">
    <location>
        <begin position="132"/>
        <end position="154"/>
    </location>
</feature>
<accession>A0A6N8GSN5</accession>
<gene>
    <name evidence="7" type="ORF">GMA12_14345</name>
</gene>
<evidence type="ECO:0000259" key="6">
    <source>
        <dbReference type="Pfam" id="PF13515"/>
    </source>
</evidence>
<keyword evidence="2 5" id="KW-0812">Transmembrane</keyword>
<evidence type="ECO:0000256" key="1">
    <source>
        <dbReference type="ARBA" id="ARBA00004141"/>
    </source>
</evidence>
<feature type="domain" description="Integral membrane bound transporter" evidence="6">
    <location>
        <begin position="25"/>
        <end position="149"/>
    </location>
</feature>
<dbReference type="Pfam" id="PF13515">
    <property type="entry name" value="FUSC_2"/>
    <property type="match status" value="1"/>
</dbReference>
<name>A0A6N8GSN5_9MICC</name>
<evidence type="ECO:0000256" key="3">
    <source>
        <dbReference type="ARBA" id="ARBA00022989"/>
    </source>
</evidence>
<keyword evidence="4 5" id="KW-0472">Membrane</keyword>
<comment type="subcellular location">
    <subcellularLocation>
        <location evidence="1">Membrane</location>
        <topology evidence="1">Multi-pass membrane protein</topology>
    </subcellularLocation>
</comment>